<reference evidence="1 2" key="1">
    <citation type="submission" date="2017-10" db="EMBL/GenBank/DDBJ databases">
        <title>Isolation and characterisation of Lactobacillus bacteriophages that infect wine-derived L. plantarum strains.</title>
        <authorList>
            <person name="Kyrkou I."/>
            <person name="Hestbjerg Hansen L."/>
        </authorList>
    </citation>
    <scope>NUCLEOTIDE SEQUENCE [LARGE SCALE GENOMIC DNA]</scope>
</reference>
<keyword evidence="2" id="KW-1185">Reference proteome</keyword>
<accession>A0A2H4PB10</accession>
<dbReference type="KEGG" id="vg:54986231"/>
<evidence type="ECO:0000313" key="2">
    <source>
        <dbReference type="Proteomes" id="UP000241560"/>
    </source>
</evidence>
<evidence type="ECO:0000313" key="1">
    <source>
        <dbReference type="EMBL" id="ATW59424.1"/>
    </source>
</evidence>
<dbReference type="RefSeq" id="YP_009795854.1">
    <property type="nucleotide sequence ID" value="NC_047897.1"/>
</dbReference>
<dbReference type="EMBL" id="MG252693">
    <property type="protein sequence ID" value="ATW59424.1"/>
    <property type="molecule type" value="Genomic_DNA"/>
</dbReference>
<dbReference type="GeneID" id="54986231"/>
<organism evidence="1 2">
    <name type="scientific">Lactobacillus phage Lenus</name>
    <dbReference type="NCBI Taxonomy" id="2053682"/>
    <lineage>
        <taxon>Viruses</taxon>
        <taxon>Duplodnaviria</taxon>
        <taxon>Heunggongvirae</taxon>
        <taxon>Uroviricota</taxon>
        <taxon>Caudoviricetes</taxon>
        <taxon>Tybeckvirinae</taxon>
        <taxon>Lenusvirus</taxon>
        <taxon>Lenusvirus lenus</taxon>
    </lineage>
</organism>
<dbReference type="Proteomes" id="UP000241560">
    <property type="component" value="Segment"/>
</dbReference>
<proteinExistence type="predicted"/>
<sequence>MKEEILCYCSACHTNQYFKKISMAATTRKRVRAQYQCEKCGNKNIYEFPVK</sequence>
<name>A0A2H4PB10_9CAUD</name>
<protein>
    <submittedName>
        <fullName evidence="1">Uncharacterized protein</fullName>
    </submittedName>
</protein>